<comment type="caution">
    <text evidence="2">The sequence shown here is derived from an EMBL/GenBank/DDBJ whole genome shotgun (WGS) entry which is preliminary data.</text>
</comment>
<dbReference type="EMBL" id="AUSU01009062">
    <property type="protein sequence ID" value="EPS58595.1"/>
    <property type="molecule type" value="Genomic_DNA"/>
</dbReference>
<accession>S8BVG9</accession>
<protein>
    <submittedName>
        <fullName evidence="2">Uncharacterized protein</fullName>
    </submittedName>
</protein>
<gene>
    <name evidence="2" type="ORF">M569_16218</name>
</gene>
<proteinExistence type="predicted"/>
<organism evidence="2 3">
    <name type="scientific">Genlisea aurea</name>
    <dbReference type="NCBI Taxonomy" id="192259"/>
    <lineage>
        <taxon>Eukaryota</taxon>
        <taxon>Viridiplantae</taxon>
        <taxon>Streptophyta</taxon>
        <taxon>Embryophyta</taxon>
        <taxon>Tracheophyta</taxon>
        <taxon>Spermatophyta</taxon>
        <taxon>Magnoliopsida</taxon>
        <taxon>eudicotyledons</taxon>
        <taxon>Gunneridae</taxon>
        <taxon>Pentapetalae</taxon>
        <taxon>asterids</taxon>
        <taxon>lamiids</taxon>
        <taxon>Lamiales</taxon>
        <taxon>Lentibulariaceae</taxon>
        <taxon>Genlisea</taxon>
    </lineage>
</organism>
<sequence>MPENLSGYSDYIGRRSHRCQGSKWIPPQYIAIVINDINVLLREFDIFQLSHARREFNTESHLLTNCMSRPGAAAMSEGHGPQGGDRSPID</sequence>
<evidence type="ECO:0000313" key="2">
    <source>
        <dbReference type="EMBL" id="EPS58595.1"/>
    </source>
</evidence>
<name>S8BVG9_9LAMI</name>
<keyword evidence="3" id="KW-1185">Reference proteome</keyword>
<reference evidence="2 3" key="1">
    <citation type="journal article" date="2013" name="BMC Genomics">
        <title>The miniature genome of a carnivorous plant Genlisea aurea contains a low number of genes and short non-coding sequences.</title>
        <authorList>
            <person name="Leushkin E.V."/>
            <person name="Sutormin R.A."/>
            <person name="Nabieva E.R."/>
            <person name="Penin A.A."/>
            <person name="Kondrashov A.S."/>
            <person name="Logacheva M.D."/>
        </authorList>
    </citation>
    <scope>NUCLEOTIDE SEQUENCE [LARGE SCALE GENOMIC DNA]</scope>
</reference>
<feature type="region of interest" description="Disordered" evidence="1">
    <location>
        <begin position="67"/>
        <end position="90"/>
    </location>
</feature>
<dbReference type="AlphaFoldDB" id="S8BVG9"/>
<evidence type="ECO:0000313" key="3">
    <source>
        <dbReference type="Proteomes" id="UP000015453"/>
    </source>
</evidence>
<evidence type="ECO:0000256" key="1">
    <source>
        <dbReference type="SAM" id="MobiDB-lite"/>
    </source>
</evidence>
<dbReference type="Proteomes" id="UP000015453">
    <property type="component" value="Unassembled WGS sequence"/>
</dbReference>